<dbReference type="OrthoDB" id="9800872at2"/>
<comment type="caution">
    <text evidence="2">The sequence shown here is derived from an EMBL/GenBank/DDBJ whole genome shotgun (WGS) entry which is preliminary data.</text>
</comment>
<organism evidence="2 3">
    <name type="scientific">Leptospira ilyithenensis</name>
    <dbReference type="NCBI Taxonomy" id="2484901"/>
    <lineage>
        <taxon>Bacteria</taxon>
        <taxon>Pseudomonadati</taxon>
        <taxon>Spirochaetota</taxon>
        <taxon>Spirochaetia</taxon>
        <taxon>Leptospirales</taxon>
        <taxon>Leptospiraceae</taxon>
        <taxon>Leptospira</taxon>
    </lineage>
</organism>
<dbReference type="InterPro" id="IPR001763">
    <property type="entry name" value="Rhodanese-like_dom"/>
</dbReference>
<dbReference type="EMBL" id="RQHV01000042">
    <property type="protein sequence ID" value="TGN11122.1"/>
    <property type="molecule type" value="Genomic_DNA"/>
</dbReference>
<evidence type="ECO:0000313" key="3">
    <source>
        <dbReference type="Proteomes" id="UP000298264"/>
    </source>
</evidence>
<dbReference type="SUPFAM" id="SSF52821">
    <property type="entry name" value="Rhodanese/Cell cycle control phosphatase"/>
    <property type="match status" value="1"/>
</dbReference>
<dbReference type="PANTHER" id="PTHR43031">
    <property type="entry name" value="FAD-DEPENDENT OXIDOREDUCTASE"/>
    <property type="match status" value="1"/>
</dbReference>
<sequence>MNKYIIVFILIAVAVLLFYKIRSSFAADSNKVKQRIAEGALVVDVRTPQEFQVTHFPGAVNIPVDQVEMRLVEFGAKDRSIVIYCASGGRSASAKSVLESMGFKEVINAGGLSNMPKY</sequence>
<name>A0A4R9LRV4_9LEPT</name>
<evidence type="ECO:0000313" key="2">
    <source>
        <dbReference type="EMBL" id="TGN11122.1"/>
    </source>
</evidence>
<dbReference type="SMART" id="SM00450">
    <property type="entry name" value="RHOD"/>
    <property type="match status" value="1"/>
</dbReference>
<keyword evidence="3" id="KW-1185">Reference proteome</keyword>
<protein>
    <submittedName>
        <fullName evidence="2">Rhodanese-like domain-containing protein</fullName>
    </submittedName>
</protein>
<feature type="domain" description="Rhodanese" evidence="1">
    <location>
        <begin position="36"/>
        <end position="113"/>
    </location>
</feature>
<dbReference type="Gene3D" id="3.40.250.10">
    <property type="entry name" value="Rhodanese-like domain"/>
    <property type="match status" value="1"/>
</dbReference>
<dbReference type="PANTHER" id="PTHR43031:SF1">
    <property type="entry name" value="PYRIDINE NUCLEOTIDE-DISULPHIDE OXIDOREDUCTASE"/>
    <property type="match status" value="1"/>
</dbReference>
<dbReference type="InterPro" id="IPR036873">
    <property type="entry name" value="Rhodanese-like_dom_sf"/>
</dbReference>
<dbReference type="CDD" id="cd00158">
    <property type="entry name" value="RHOD"/>
    <property type="match status" value="1"/>
</dbReference>
<dbReference type="Proteomes" id="UP000298264">
    <property type="component" value="Unassembled WGS sequence"/>
</dbReference>
<accession>A0A4R9LRV4</accession>
<dbReference type="InterPro" id="IPR050229">
    <property type="entry name" value="GlpE_sulfurtransferase"/>
</dbReference>
<evidence type="ECO:0000259" key="1">
    <source>
        <dbReference type="PROSITE" id="PS50206"/>
    </source>
</evidence>
<reference evidence="2" key="1">
    <citation type="journal article" date="2019" name="PLoS Negl. Trop. Dis.">
        <title>Revisiting the worldwide diversity of Leptospira species in the environment.</title>
        <authorList>
            <person name="Vincent A.T."/>
            <person name="Schiettekatte O."/>
            <person name="Bourhy P."/>
            <person name="Veyrier F.J."/>
            <person name="Picardeau M."/>
        </authorList>
    </citation>
    <scope>NUCLEOTIDE SEQUENCE [LARGE SCALE GENOMIC DNA]</scope>
    <source>
        <strain evidence="2">201400974</strain>
    </source>
</reference>
<dbReference type="RefSeq" id="WP_135763876.1">
    <property type="nucleotide sequence ID" value="NZ_RQHV01000042.1"/>
</dbReference>
<dbReference type="PROSITE" id="PS50206">
    <property type="entry name" value="RHODANESE_3"/>
    <property type="match status" value="1"/>
</dbReference>
<proteinExistence type="predicted"/>
<gene>
    <name evidence="2" type="ORF">EHS11_08170</name>
</gene>
<dbReference type="Pfam" id="PF00581">
    <property type="entry name" value="Rhodanese"/>
    <property type="match status" value="1"/>
</dbReference>
<dbReference type="AlphaFoldDB" id="A0A4R9LRV4"/>